<dbReference type="AlphaFoldDB" id="A0A6L3B3N6"/>
<protein>
    <submittedName>
        <fullName evidence="1">Uncharacterized protein</fullName>
    </submittedName>
</protein>
<sequence>MPNLEHVMNDPDALRDSVERMMAHQGSRGEVRINHGIRTAQELEDWVRQSTHKPEDIDAYRQLLGLDSDANG</sequence>
<gene>
    <name evidence="1" type="ORF">DS837_06980</name>
</gene>
<dbReference type="Proteomes" id="UP000476837">
    <property type="component" value="Unassembled WGS sequence"/>
</dbReference>
<evidence type="ECO:0000313" key="2">
    <source>
        <dbReference type="Proteomes" id="UP000476837"/>
    </source>
</evidence>
<evidence type="ECO:0000313" key="1">
    <source>
        <dbReference type="EMBL" id="KAA0686972.1"/>
    </source>
</evidence>
<accession>A0A6L3B3N6</accession>
<dbReference type="EMBL" id="QOKV01000003">
    <property type="protein sequence ID" value="KAA0686972.1"/>
    <property type="molecule type" value="Genomic_DNA"/>
</dbReference>
<organism evidence="1 2">
    <name type="scientific">Azospirillum brasilense</name>
    <dbReference type="NCBI Taxonomy" id="192"/>
    <lineage>
        <taxon>Bacteria</taxon>
        <taxon>Pseudomonadati</taxon>
        <taxon>Pseudomonadota</taxon>
        <taxon>Alphaproteobacteria</taxon>
        <taxon>Rhodospirillales</taxon>
        <taxon>Azospirillaceae</taxon>
        <taxon>Azospirillum</taxon>
    </lineage>
</organism>
<dbReference type="RefSeq" id="WP_149164101.1">
    <property type="nucleotide sequence ID" value="NZ_QOKV01000003.1"/>
</dbReference>
<proteinExistence type="predicted"/>
<reference evidence="1 2" key="1">
    <citation type="submission" date="2018-07" db="EMBL/GenBank/DDBJ databases">
        <title>Genome sequence of Roseomonas fauriae ATCC 49958.</title>
        <authorList>
            <person name="Sant'Anna F.H."/>
            <person name="Baldani J.I."/>
            <person name="Zilli J.E."/>
            <person name="Reis V.M."/>
            <person name="Hartmann A."/>
            <person name="Cruz L."/>
            <person name="de Souza E.M."/>
            <person name="de Oliveira Pedrosa F."/>
            <person name="Passaglia L.M.P."/>
        </authorList>
    </citation>
    <scope>NUCLEOTIDE SEQUENCE [LARGE SCALE GENOMIC DNA]</scope>
    <source>
        <strain evidence="1 2">ATCC 49958</strain>
    </source>
</reference>
<comment type="caution">
    <text evidence="1">The sequence shown here is derived from an EMBL/GenBank/DDBJ whole genome shotgun (WGS) entry which is preliminary data.</text>
</comment>
<name>A0A6L3B3N6_AZOBR</name>